<gene>
    <name evidence="2" type="ORF">METZ01_LOCUS247000</name>
</gene>
<keyword evidence="1" id="KW-0812">Transmembrane</keyword>
<dbReference type="AlphaFoldDB" id="A0A382I3G7"/>
<organism evidence="2">
    <name type="scientific">marine metagenome</name>
    <dbReference type="NCBI Taxonomy" id="408172"/>
    <lineage>
        <taxon>unclassified sequences</taxon>
        <taxon>metagenomes</taxon>
        <taxon>ecological metagenomes</taxon>
    </lineage>
</organism>
<keyword evidence="1" id="KW-0472">Membrane</keyword>
<protein>
    <submittedName>
        <fullName evidence="2">Uncharacterized protein</fullName>
    </submittedName>
</protein>
<evidence type="ECO:0000256" key="1">
    <source>
        <dbReference type="SAM" id="Phobius"/>
    </source>
</evidence>
<keyword evidence="1" id="KW-1133">Transmembrane helix</keyword>
<accession>A0A382I3G7</accession>
<sequence length="37" mass="4031">MARPIFRPDPVTKAVFLGLLGVITLYSCLLQLIGNEA</sequence>
<dbReference type="EMBL" id="UINC01064969">
    <property type="protein sequence ID" value="SVB94146.1"/>
    <property type="molecule type" value="Genomic_DNA"/>
</dbReference>
<name>A0A382I3G7_9ZZZZ</name>
<proteinExistence type="predicted"/>
<reference evidence="2" key="1">
    <citation type="submission" date="2018-05" db="EMBL/GenBank/DDBJ databases">
        <authorList>
            <person name="Lanie J.A."/>
            <person name="Ng W.-L."/>
            <person name="Kazmierczak K.M."/>
            <person name="Andrzejewski T.M."/>
            <person name="Davidsen T.M."/>
            <person name="Wayne K.J."/>
            <person name="Tettelin H."/>
            <person name="Glass J.I."/>
            <person name="Rusch D."/>
            <person name="Podicherti R."/>
            <person name="Tsui H.-C.T."/>
            <person name="Winkler M.E."/>
        </authorList>
    </citation>
    <scope>NUCLEOTIDE SEQUENCE</scope>
</reference>
<dbReference type="PROSITE" id="PS51257">
    <property type="entry name" value="PROKAR_LIPOPROTEIN"/>
    <property type="match status" value="1"/>
</dbReference>
<feature type="transmembrane region" description="Helical" evidence="1">
    <location>
        <begin position="12"/>
        <end position="33"/>
    </location>
</feature>
<evidence type="ECO:0000313" key="2">
    <source>
        <dbReference type="EMBL" id="SVB94146.1"/>
    </source>
</evidence>
<feature type="non-terminal residue" evidence="2">
    <location>
        <position position="37"/>
    </location>
</feature>